<evidence type="ECO:0000313" key="3">
    <source>
        <dbReference type="Proteomes" id="UP000826656"/>
    </source>
</evidence>
<evidence type="ECO:0000313" key="2">
    <source>
        <dbReference type="EMBL" id="KAH0749214.1"/>
    </source>
</evidence>
<dbReference type="SUPFAM" id="SSF54529">
    <property type="entry name" value="Mitochondrial glycoprotein MAM33-like"/>
    <property type="match status" value="1"/>
</dbReference>
<dbReference type="EMBL" id="JAIVGD010000019">
    <property type="protein sequence ID" value="KAH0749214.1"/>
    <property type="molecule type" value="Genomic_DNA"/>
</dbReference>
<keyword evidence="1" id="KW-0732">Signal</keyword>
<gene>
    <name evidence="2" type="ORF">KY290_028446</name>
</gene>
<feature type="signal peptide" evidence="1">
    <location>
        <begin position="1"/>
        <end position="22"/>
    </location>
</feature>
<dbReference type="InterPro" id="IPR036561">
    <property type="entry name" value="MAM33_sf"/>
</dbReference>
<dbReference type="InterPro" id="IPR003428">
    <property type="entry name" value="MAM33"/>
</dbReference>
<feature type="chain" id="PRO_5047245608" evidence="1">
    <location>
        <begin position="23"/>
        <end position="146"/>
    </location>
</feature>
<sequence length="146" mass="16841">MVIFASLLFLTLCVGFLQPVTKFNTFMVEDRPGEQWVTLRRKFGEDEHIKIEATMIDGAITVPKANDENLAEDVRLHISVLVDIWKGEGSEFLEFVCSSWPNSLEIQKVYLLRSDSSRAQPYMGPNGFEQWLPRWPKRIPKGKRGR</sequence>
<keyword evidence="3" id="KW-1185">Reference proteome</keyword>
<comment type="caution">
    <text evidence="2">The sequence shown here is derived from an EMBL/GenBank/DDBJ whole genome shotgun (WGS) entry which is preliminary data.</text>
</comment>
<proteinExistence type="predicted"/>
<accession>A0ABQ7UJJ3</accession>
<dbReference type="Proteomes" id="UP000826656">
    <property type="component" value="Unassembled WGS sequence"/>
</dbReference>
<organism evidence="2 3">
    <name type="scientific">Solanum tuberosum</name>
    <name type="common">Potato</name>
    <dbReference type="NCBI Taxonomy" id="4113"/>
    <lineage>
        <taxon>Eukaryota</taxon>
        <taxon>Viridiplantae</taxon>
        <taxon>Streptophyta</taxon>
        <taxon>Embryophyta</taxon>
        <taxon>Tracheophyta</taxon>
        <taxon>Spermatophyta</taxon>
        <taxon>Magnoliopsida</taxon>
        <taxon>eudicotyledons</taxon>
        <taxon>Gunneridae</taxon>
        <taxon>Pentapetalae</taxon>
        <taxon>asterids</taxon>
        <taxon>lamiids</taxon>
        <taxon>Solanales</taxon>
        <taxon>Solanaceae</taxon>
        <taxon>Solanoideae</taxon>
        <taxon>Solaneae</taxon>
        <taxon>Solanum</taxon>
    </lineage>
</organism>
<dbReference type="Gene3D" id="3.10.280.10">
    <property type="entry name" value="Mitochondrial glycoprotein"/>
    <property type="match status" value="1"/>
</dbReference>
<dbReference type="PANTHER" id="PTHR10826">
    <property type="entry name" value="COMPLEMENT COMPONENT 1"/>
    <property type="match status" value="1"/>
</dbReference>
<protein>
    <submittedName>
        <fullName evidence="2">Uncharacterized protein</fullName>
    </submittedName>
</protein>
<dbReference type="Pfam" id="PF02330">
    <property type="entry name" value="MAM33"/>
    <property type="match status" value="1"/>
</dbReference>
<reference evidence="2 3" key="1">
    <citation type="journal article" date="2021" name="bioRxiv">
        <title>Chromosome-scale and haplotype-resolved genome assembly of a tetraploid potato cultivar.</title>
        <authorList>
            <person name="Sun H."/>
            <person name="Jiao W.-B."/>
            <person name="Krause K."/>
            <person name="Campoy J.A."/>
            <person name="Goel M."/>
            <person name="Folz-Donahue K."/>
            <person name="Kukat C."/>
            <person name="Huettel B."/>
            <person name="Schneeberger K."/>
        </authorList>
    </citation>
    <scope>NUCLEOTIDE SEQUENCE [LARGE SCALE GENOMIC DNA]</scope>
    <source>
        <strain evidence="2">SolTubOtavaFocal</strain>
        <tissue evidence="2">Leaves</tissue>
    </source>
</reference>
<dbReference type="PANTHER" id="PTHR10826:SF14">
    <property type="entry name" value="MITOCHONDRIAL GLYCOPROTEIN FAMILY PROTEIN"/>
    <property type="match status" value="1"/>
</dbReference>
<evidence type="ECO:0000256" key="1">
    <source>
        <dbReference type="SAM" id="SignalP"/>
    </source>
</evidence>
<name>A0ABQ7UJJ3_SOLTU</name>